<feature type="compositionally biased region" description="Polar residues" evidence="1">
    <location>
        <begin position="169"/>
        <end position="179"/>
    </location>
</feature>
<evidence type="ECO:0000313" key="3">
    <source>
        <dbReference type="EMBL" id="KAG0021625.1"/>
    </source>
</evidence>
<feature type="region of interest" description="Disordered" evidence="1">
    <location>
        <begin position="65"/>
        <end position="117"/>
    </location>
</feature>
<reference evidence="3" key="1">
    <citation type="journal article" date="2020" name="Fungal Divers.">
        <title>Resolving the Mortierellaceae phylogeny through synthesis of multi-gene phylogenetics and phylogenomics.</title>
        <authorList>
            <person name="Vandepol N."/>
            <person name="Liber J."/>
            <person name="Desiro A."/>
            <person name="Na H."/>
            <person name="Kennedy M."/>
            <person name="Barry K."/>
            <person name="Grigoriev I.V."/>
            <person name="Miller A.N."/>
            <person name="O'Donnell K."/>
            <person name="Stajich J.E."/>
            <person name="Bonito G."/>
        </authorList>
    </citation>
    <scope>NUCLEOTIDE SEQUENCE</scope>
    <source>
        <strain evidence="3">NRRL 2769</strain>
    </source>
</reference>
<feature type="region of interest" description="Disordered" evidence="1">
    <location>
        <begin position="231"/>
        <end position="324"/>
    </location>
</feature>
<sequence length="324" mass="35820">MARFIVISLVVLALSVEQDIEITIKILGHINEWNPAMRPPIHHSAGHHDIPPIKSAFEAANNLQKFPPQERSGGPNVQDRGWQRDRPGKYIETSRSSSVLEPRQQQQRQQGRQQHDAFNAPAGARAQQQLPRNGEFYQNNHNANNNYNNRPPLRHPGPAHQDSAKGFNGPSNPTSQLPPRSNMAMPAAQQYNPAHGQGYSRPSSDPYYQAPVVSTPYQKSNYAYQTQSNAPHATGAYQPAPSHVQHQTPVMTDPSYPRNPTPQYQATAAAPTSDMGYTPGYQQPGAAAAPYPPTHPGYYPPPTTGQQQRPGGPYQSTTNYPTYR</sequence>
<accession>A0A9P6N1F7</accession>
<dbReference type="Proteomes" id="UP000703661">
    <property type="component" value="Unassembled WGS sequence"/>
</dbReference>
<comment type="caution">
    <text evidence="3">The sequence shown here is derived from an EMBL/GenBank/DDBJ whole genome shotgun (WGS) entry which is preliminary data.</text>
</comment>
<evidence type="ECO:0000313" key="4">
    <source>
        <dbReference type="Proteomes" id="UP000703661"/>
    </source>
</evidence>
<feature type="compositionally biased region" description="Low complexity" evidence="1">
    <location>
        <begin position="103"/>
        <end position="112"/>
    </location>
</feature>
<proteinExistence type="predicted"/>
<feature type="compositionally biased region" description="Low complexity" evidence="1">
    <location>
        <begin position="304"/>
        <end position="315"/>
    </location>
</feature>
<feature type="compositionally biased region" description="Low complexity" evidence="1">
    <location>
        <begin position="139"/>
        <end position="149"/>
    </location>
</feature>
<feature type="signal peptide" evidence="2">
    <location>
        <begin position="1"/>
        <end position="15"/>
    </location>
</feature>
<evidence type="ECO:0000256" key="2">
    <source>
        <dbReference type="SAM" id="SignalP"/>
    </source>
</evidence>
<feature type="region of interest" description="Disordered" evidence="1">
    <location>
        <begin position="135"/>
        <end position="211"/>
    </location>
</feature>
<protein>
    <submittedName>
        <fullName evidence="3">Uncharacterized protein</fullName>
    </submittedName>
</protein>
<gene>
    <name evidence="3" type="ORF">BGZ80_002032</name>
</gene>
<feature type="chain" id="PRO_5040400092" evidence="2">
    <location>
        <begin position="16"/>
        <end position="324"/>
    </location>
</feature>
<feature type="compositionally biased region" description="Low complexity" evidence="1">
    <location>
        <begin position="261"/>
        <end position="289"/>
    </location>
</feature>
<feature type="compositionally biased region" description="Pro residues" evidence="1">
    <location>
        <begin position="290"/>
        <end position="303"/>
    </location>
</feature>
<keyword evidence="4" id="KW-1185">Reference proteome</keyword>
<dbReference type="AlphaFoldDB" id="A0A9P6N1F7"/>
<organism evidence="3 4">
    <name type="scientific">Entomortierella chlamydospora</name>
    <dbReference type="NCBI Taxonomy" id="101097"/>
    <lineage>
        <taxon>Eukaryota</taxon>
        <taxon>Fungi</taxon>
        <taxon>Fungi incertae sedis</taxon>
        <taxon>Mucoromycota</taxon>
        <taxon>Mortierellomycotina</taxon>
        <taxon>Mortierellomycetes</taxon>
        <taxon>Mortierellales</taxon>
        <taxon>Mortierellaceae</taxon>
        <taxon>Entomortierella</taxon>
    </lineage>
</organism>
<evidence type="ECO:0000256" key="1">
    <source>
        <dbReference type="SAM" id="MobiDB-lite"/>
    </source>
</evidence>
<dbReference type="EMBL" id="JAAAID010000149">
    <property type="protein sequence ID" value="KAG0021625.1"/>
    <property type="molecule type" value="Genomic_DNA"/>
</dbReference>
<keyword evidence="2" id="KW-0732">Signal</keyword>
<name>A0A9P6N1F7_9FUNG</name>